<protein>
    <recommendedName>
        <fullName evidence="3">Tc1-like transposase DDE domain-containing protein</fullName>
    </recommendedName>
</protein>
<feature type="non-terminal residue" evidence="1">
    <location>
        <position position="1"/>
    </location>
</feature>
<dbReference type="InParanoid" id="A0A2H3EMU3"/>
<evidence type="ECO:0008006" key="3">
    <source>
        <dbReference type="Google" id="ProtNLM"/>
    </source>
</evidence>
<evidence type="ECO:0000313" key="2">
    <source>
        <dbReference type="Proteomes" id="UP000217790"/>
    </source>
</evidence>
<dbReference type="Proteomes" id="UP000217790">
    <property type="component" value="Unassembled WGS sequence"/>
</dbReference>
<feature type="non-terminal residue" evidence="1">
    <location>
        <position position="56"/>
    </location>
</feature>
<evidence type="ECO:0000313" key="1">
    <source>
        <dbReference type="EMBL" id="PBL04473.1"/>
    </source>
</evidence>
<dbReference type="OMA" id="CTKFISY"/>
<organism evidence="1 2">
    <name type="scientific">Armillaria gallica</name>
    <name type="common">Bulbous honey fungus</name>
    <name type="synonym">Armillaria bulbosa</name>
    <dbReference type="NCBI Taxonomy" id="47427"/>
    <lineage>
        <taxon>Eukaryota</taxon>
        <taxon>Fungi</taxon>
        <taxon>Dikarya</taxon>
        <taxon>Basidiomycota</taxon>
        <taxon>Agaricomycotina</taxon>
        <taxon>Agaricomycetes</taxon>
        <taxon>Agaricomycetidae</taxon>
        <taxon>Agaricales</taxon>
        <taxon>Marasmiineae</taxon>
        <taxon>Physalacriaceae</taxon>
        <taxon>Armillaria</taxon>
    </lineage>
</organism>
<dbReference type="AlphaFoldDB" id="A0A2H3EMU3"/>
<dbReference type="InterPro" id="IPR036397">
    <property type="entry name" value="RNaseH_sf"/>
</dbReference>
<dbReference type="Gene3D" id="3.30.420.10">
    <property type="entry name" value="Ribonuclease H-like superfamily/Ribonuclease H"/>
    <property type="match status" value="1"/>
</dbReference>
<gene>
    <name evidence="1" type="ORF">ARMGADRAFT_891782</name>
</gene>
<keyword evidence="2" id="KW-1185">Reference proteome</keyword>
<name>A0A2H3EMU3_ARMGA</name>
<dbReference type="GO" id="GO:0003676">
    <property type="term" value="F:nucleic acid binding"/>
    <property type="evidence" value="ECO:0007669"/>
    <property type="project" value="InterPro"/>
</dbReference>
<reference evidence="2" key="1">
    <citation type="journal article" date="2017" name="Nat. Ecol. Evol.">
        <title>Genome expansion and lineage-specific genetic innovations in the forest pathogenic fungi Armillaria.</title>
        <authorList>
            <person name="Sipos G."/>
            <person name="Prasanna A.N."/>
            <person name="Walter M.C."/>
            <person name="O'Connor E."/>
            <person name="Balint B."/>
            <person name="Krizsan K."/>
            <person name="Kiss B."/>
            <person name="Hess J."/>
            <person name="Varga T."/>
            <person name="Slot J."/>
            <person name="Riley R."/>
            <person name="Boka B."/>
            <person name="Rigling D."/>
            <person name="Barry K."/>
            <person name="Lee J."/>
            <person name="Mihaltcheva S."/>
            <person name="LaButti K."/>
            <person name="Lipzen A."/>
            <person name="Waldron R."/>
            <person name="Moloney N.M."/>
            <person name="Sperisen C."/>
            <person name="Kredics L."/>
            <person name="Vagvoelgyi C."/>
            <person name="Patrignani A."/>
            <person name="Fitzpatrick D."/>
            <person name="Nagy I."/>
            <person name="Doyle S."/>
            <person name="Anderson J.B."/>
            <person name="Grigoriev I.V."/>
            <person name="Gueldener U."/>
            <person name="Muensterkoetter M."/>
            <person name="Nagy L.G."/>
        </authorList>
    </citation>
    <scope>NUCLEOTIDE SEQUENCE [LARGE SCALE GENOMIC DNA]</scope>
    <source>
        <strain evidence="2">Ar21-2</strain>
    </source>
</reference>
<dbReference type="OrthoDB" id="2142724at2759"/>
<dbReference type="EMBL" id="KZ293644">
    <property type="protein sequence ID" value="PBL04473.1"/>
    <property type="molecule type" value="Genomic_DNA"/>
</dbReference>
<sequence>DGIIAAKVVEGSFDCTKFISYLHESLPLTSPYPGPQSILVLDNARIHHSQEIKNLV</sequence>
<accession>A0A2H3EMU3</accession>
<proteinExistence type="predicted"/>